<dbReference type="EMBL" id="CAJVPT010042064">
    <property type="protein sequence ID" value="CAG8729332.1"/>
    <property type="molecule type" value="Genomic_DNA"/>
</dbReference>
<organism evidence="1 2">
    <name type="scientific">Acaulospora colombiana</name>
    <dbReference type="NCBI Taxonomy" id="27376"/>
    <lineage>
        <taxon>Eukaryota</taxon>
        <taxon>Fungi</taxon>
        <taxon>Fungi incertae sedis</taxon>
        <taxon>Mucoromycota</taxon>
        <taxon>Glomeromycotina</taxon>
        <taxon>Glomeromycetes</taxon>
        <taxon>Diversisporales</taxon>
        <taxon>Acaulosporaceae</taxon>
        <taxon>Acaulospora</taxon>
    </lineage>
</organism>
<reference evidence="1" key="1">
    <citation type="submission" date="2021-06" db="EMBL/GenBank/DDBJ databases">
        <authorList>
            <person name="Kallberg Y."/>
            <person name="Tangrot J."/>
            <person name="Rosling A."/>
        </authorList>
    </citation>
    <scope>NUCLEOTIDE SEQUENCE</scope>
    <source>
        <strain evidence="1">CL356</strain>
    </source>
</reference>
<comment type="caution">
    <text evidence="1">The sequence shown here is derived from an EMBL/GenBank/DDBJ whole genome shotgun (WGS) entry which is preliminary data.</text>
</comment>
<evidence type="ECO:0000313" key="1">
    <source>
        <dbReference type="EMBL" id="CAG8729332.1"/>
    </source>
</evidence>
<sequence>MAPNKPFITWKEFKEDIKAASIEVIGSIQSAKLSVVATQGAQVAEFGPHSLDHNVYISASAGVSLLASAWMFYRITGGLFNPAVSLALRLIGQITTVRLGLYLIAQVCSVTYRKKLQLTFTAPKLTGAIIASALIRGLTPEPFLIMNKLGEKINVVQGLFIEMFCTSILMLAILMLAAEKSRLTPMAPIGISMTLFGCHMFDVSFTGASLERLARR</sequence>
<accession>A0ACA9Q0D1</accession>
<gene>
    <name evidence="1" type="ORF">ACOLOM_LOCUS11545</name>
</gene>
<evidence type="ECO:0000313" key="2">
    <source>
        <dbReference type="Proteomes" id="UP000789525"/>
    </source>
</evidence>
<keyword evidence="2" id="KW-1185">Reference proteome</keyword>
<name>A0ACA9Q0D1_9GLOM</name>
<protein>
    <submittedName>
        <fullName evidence="1">10047_t:CDS:1</fullName>
    </submittedName>
</protein>
<proteinExistence type="predicted"/>
<dbReference type="Proteomes" id="UP000789525">
    <property type="component" value="Unassembled WGS sequence"/>
</dbReference>